<dbReference type="EMBL" id="BMSL01000009">
    <property type="protein sequence ID" value="GGS43598.1"/>
    <property type="molecule type" value="Genomic_DNA"/>
</dbReference>
<sequence length="288" mass="29665">MTTPRTPRPARAARPARLLAAALVTGALCATAACTGGDTGSPSASRGGVGPGRQAAAAPTTSPASPSASPGLTAAGARLALITEADIEDAWNQVSQRTARSWRDRLLVGKVDMAQFLTGRADAADCRRLADSLFDETLLGRPSGASALTGFQEGDSRLLYQVAAYDRAALDRSMRRLRSLPQTCDRFTLTGEDGAERTVEVVETSLPRVGDARQGLTVTVRGSADGDPVTLTLSVAVVRVGTDAITVTQGGLDGAGASTTEAAVRQGTQRLETVLAGRTPTPTPPVLD</sequence>
<dbReference type="PROSITE" id="PS51257">
    <property type="entry name" value="PROKAR_LIPOPROTEIN"/>
    <property type="match status" value="1"/>
</dbReference>
<accession>A0A918GL09</accession>
<dbReference type="Proteomes" id="UP000653493">
    <property type="component" value="Unassembled WGS sequence"/>
</dbReference>
<comment type="caution">
    <text evidence="3">The sequence shown here is derived from an EMBL/GenBank/DDBJ whole genome shotgun (WGS) entry which is preliminary data.</text>
</comment>
<gene>
    <name evidence="3" type="ORF">GCM10010238_36650</name>
</gene>
<feature type="compositionally biased region" description="Low complexity" evidence="1">
    <location>
        <begin position="55"/>
        <end position="71"/>
    </location>
</feature>
<evidence type="ECO:0000256" key="1">
    <source>
        <dbReference type="SAM" id="MobiDB-lite"/>
    </source>
</evidence>
<dbReference type="AlphaFoldDB" id="A0A918GL09"/>
<evidence type="ECO:0000313" key="4">
    <source>
        <dbReference type="Proteomes" id="UP000653493"/>
    </source>
</evidence>
<reference evidence="3" key="2">
    <citation type="submission" date="2020-09" db="EMBL/GenBank/DDBJ databases">
        <authorList>
            <person name="Sun Q."/>
            <person name="Ohkuma M."/>
        </authorList>
    </citation>
    <scope>NUCLEOTIDE SEQUENCE</scope>
    <source>
        <strain evidence="3">JCM 4234</strain>
    </source>
</reference>
<keyword evidence="2" id="KW-0732">Signal</keyword>
<evidence type="ECO:0000313" key="3">
    <source>
        <dbReference type="EMBL" id="GGS43598.1"/>
    </source>
</evidence>
<evidence type="ECO:0000256" key="2">
    <source>
        <dbReference type="SAM" id="SignalP"/>
    </source>
</evidence>
<protein>
    <submittedName>
        <fullName evidence="3">Lipoprotein</fullName>
    </submittedName>
</protein>
<feature type="signal peptide" evidence="2">
    <location>
        <begin position="1"/>
        <end position="32"/>
    </location>
</feature>
<name>A0A918GL09_STRGD</name>
<reference evidence="3" key="1">
    <citation type="journal article" date="2014" name="Int. J. Syst. Evol. Microbiol.">
        <title>Complete genome sequence of Corynebacterium casei LMG S-19264T (=DSM 44701T), isolated from a smear-ripened cheese.</title>
        <authorList>
            <consortium name="US DOE Joint Genome Institute (JGI-PGF)"/>
            <person name="Walter F."/>
            <person name="Albersmeier A."/>
            <person name="Kalinowski J."/>
            <person name="Ruckert C."/>
        </authorList>
    </citation>
    <scope>NUCLEOTIDE SEQUENCE</scope>
    <source>
        <strain evidence="3">JCM 4234</strain>
    </source>
</reference>
<keyword evidence="4" id="KW-1185">Reference proteome</keyword>
<feature type="chain" id="PRO_5037586544" evidence="2">
    <location>
        <begin position="33"/>
        <end position="288"/>
    </location>
</feature>
<keyword evidence="3" id="KW-0449">Lipoprotein</keyword>
<organism evidence="3 4">
    <name type="scientific">Streptomyces griseoviridis</name>
    <dbReference type="NCBI Taxonomy" id="45398"/>
    <lineage>
        <taxon>Bacteria</taxon>
        <taxon>Bacillati</taxon>
        <taxon>Actinomycetota</taxon>
        <taxon>Actinomycetes</taxon>
        <taxon>Kitasatosporales</taxon>
        <taxon>Streptomycetaceae</taxon>
        <taxon>Streptomyces</taxon>
    </lineage>
</organism>
<feature type="region of interest" description="Disordered" evidence="1">
    <location>
        <begin position="36"/>
        <end position="71"/>
    </location>
</feature>
<proteinExistence type="predicted"/>